<sequence length="59" mass="6584">MSSNGTSADLAYVNSNKRGSKNETVHTVEHSPMARYHISTIFNTVSSFNKRLSEIAKLR</sequence>
<feature type="compositionally biased region" description="Polar residues" evidence="1">
    <location>
        <begin position="1"/>
        <end position="17"/>
    </location>
</feature>
<feature type="region of interest" description="Disordered" evidence="1">
    <location>
        <begin position="1"/>
        <end position="25"/>
    </location>
</feature>
<dbReference type="EMBL" id="AP029172">
    <property type="protein sequence ID" value="BFD47384.1"/>
    <property type="molecule type" value="Genomic_DNA"/>
</dbReference>
<evidence type="ECO:0000313" key="2">
    <source>
        <dbReference type="EMBL" id="BFD47384.1"/>
    </source>
</evidence>
<gene>
    <name evidence="2" type="ORF">DMENIID0003_04580</name>
</gene>
<reference evidence="2" key="1">
    <citation type="submission" date="2024-01" db="EMBL/GenBank/DDBJ databases">
        <title>Sequencing the genomes of a sandfly, Sergentomyia squamirostris, and its two endosymbionts.</title>
        <authorList>
            <person name="Itokawa K."/>
            <person name="Sanjoba C."/>
        </authorList>
    </citation>
    <scope>NUCLEOTIDE SEQUENCE</scope>
    <source>
        <strain evidence="2">WSSQ</strain>
    </source>
</reference>
<proteinExistence type="predicted"/>
<evidence type="ECO:0000256" key="1">
    <source>
        <dbReference type="SAM" id="MobiDB-lite"/>
    </source>
</evidence>
<name>A0AAT9GCC7_9RICK</name>
<organism evidence="2">
    <name type="scientific">Wolbachia endosymbiont of Sergentomyia squamirostris</name>
    <dbReference type="NCBI Taxonomy" id="3113640"/>
    <lineage>
        <taxon>Bacteria</taxon>
        <taxon>Pseudomonadati</taxon>
        <taxon>Pseudomonadota</taxon>
        <taxon>Alphaproteobacteria</taxon>
        <taxon>Rickettsiales</taxon>
        <taxon>Anaplasmataceae</taxon>
        <taxon>Wolbachieae</taxon>
        <taxon>Wolbachia</taxon>
    </lineage>
</organism>
<dbReference type="AlphaFoldDB" id="A0AAT9GCC7"/>
<accession>A0AAT9GCC7</accession>
<protein>
    <submittedName>
        <fullName evidence="2">Uncharacterized protein</fullName>
    </submittedName>
</protein>